<evidence type="ECO:0000256" key="1">
    <source>
        <dbReference type="SAM" id="MobiDB-lite"/>
    </source>
</evidence>
<keyword evidence="3" id="KW-1185">Reference proteome</keyword>
<protein>
    <submittedName>
        <fullName evidence="2">Uncharacterized protein</fullName>
    </submittedName>
</protein>
<dbReference type="Proteomes" id="UP000645217">
    <property type="component" value="Unassembled WGS sequence"/>
</dbReference>
<name>A0A917RC36_9ACTN</name>
<proteinExistence type="predicted"/>
<evidence type="ECO:0000313" key="3">
    <source>
        <dbReference type="Proteomes" id="UP000645217"/>
    </source>
</evidence>
<reference evidence="2" key="1">
    <citation type="journal article" date="2014" name="Int. J. Syst. Evol. Microbiol.">
        <title>Complete genome sequence of Corynebacterium casei LMG S-19264T (=DSM 44701T), isolated from a smear-ripened cheese.</title>
        <authorList>
            <consortium name="US DOE Joint Genome Institute (JGI-PGF)"/>
            <person name="Walter F."/>
            <person name="Albersmeier A."/>
            <person name="Kalinowski J."/>
            <person name="Ruckert C."/>
        </authorList>
    </citation>
    <scope>NUCLEOTIDE SEQUENCE</scope>
    <source>
        <strain evidence="2">JCM 13064</strain>
    </source>
</reference>
<gene>
    <name evidence="2" type="ORF">GCM10007964_47620</name>
</gene>
<accession>A0A917RC36</accession>
<dbReference type="AlphaFoldDB" id="A0A917RC36"/>
<evidence type="ECO:0000313" key="2">
    <source>
        <dbReference type="EMBL" id="GGK99975.1"/>
    </source>
</evidence>
<sequence>MRIARALAERLAGLPAATAAPGLEPARRPGAGVSRLFALDHTGAQQEGGRDRDRPDLGHGGRGRPAAGPRRVRRAEP</sequence>
<organism evidence="2 3">
    <name type="scientific">Sphaerisporangium melleum</name>
    <dbReference type="NCBI Taxonomy" id="321316"/>
    <lineage>
        <taxon>Bacteria</taxon>
        <taxon>Bacillati</taxon>
        <taxon>Actinomycetota</taxon>
        <taxon>Actinomycetes</taxon>
        <taxon>Streptosporangiales</taxon>
        <taxon>Streptosporangiaceae</taxon>
        <taxon>Sphaerisporangium</taxon>
    </lineage>
</organism>
<reference evidence="2" key="2">
    <citation type="submission" date="2020-09" db="EMBL/GenBank/DDBJ databases">
        <authorList>
            <person name="Sun Q."/>
            <person name="Ohkuma M."/>
        </authorList>
    </citation>
    <scope>NUCLEOTIDE SEQUENCE</scope>
    <source>
        <strain evidence="2">JCM 13064</strain>
    </source>
</reference>
<dbReference type="RefSeq" id="WP_203968494.1">
    <property type="nucleotide sequence ID" value="NZ_BOOT01000024.1"/>
</dbReference>
<feature type="region of interest" description="Disordered" evidence="1">
    <location>
        <begin position="20"/>
        <end position="77"/>
    </location>
</feature>
<feature type="compositionally biased region" description="Basic and acidic residues" evidence="1">
    <location>
        <begin position="48"/>
        <end position="59"/>
    </location>
</feature>
<dbReference type="EMBL" id="BMNT01000027">
    <property type="protein sequence ID" value="GGK99975.1"/>
    <property type="molecule type" value="Genomic_DNA"/>
</dbReference>
<comment type="caution">
    <text evidence="2">The sequence shown here is derived from an EMBL/GenBank/DDBJ whole genome shotgun (WGS) entry which is preliminary data.</text>
</comment>